<comment type="caution">
    <text evidence="2">The sequence shown here is derived from an EMBL/GenBank/DDBJ whole genome shotgun (WGS) entry which is preliminary data.</text>
</comment>
<evidence type="ECO:0000313" key="3">
    <source>
        <dbReference type="Proteomes" id="UP000290819"/>
    </source>
</evidence>
<dbReference type="InterPro" id="IPR005624">
    <property type="entry name" value="PduO/GlcC-like"/>
</dbReference>
<name>A0A4Q1UIF5_9BRAD</name>
<dbReference type="InterPro" id="IPR038084">
    <property type="entry name" value="PduO/GlcC-like_sf"/>
</dbReference>
<dbReference type="OrthoDB" id="7222954at2"/>
<feature type="region of interest" description="Disordered" evidence="1">
    <location>
        <begin position="1"/>
        <end position="23"/>
    </location>
</feature>
<sequence>MQAARESAEQRNAPSAIAADDPAGDLLAFRRMDGVRTASADSPTTRLEPLRGCSG</sequence>
<dbReference type="SUPFAM" id="SSF143744">
    <property type="entry name" value="GlcG-like"/>
    <property type="match status" value="1"/>
</dbReference>
<dbReference type="AlphaFoldDB" id="A0A4Q1UIF5"/>
<reference evidence="2 3" key="1">
    <citation type="submission" date="2017-03" db="EMBL/GenBank/DDBJ databases">
        <authorList>
            <person name="Safronova V.I."/>
            <person name="Sazanova A.L."/>
            <person name="Chirak E.R."/>
        </authorList>
    </citation>
    <scope>NUCLEOTIDE SEQUENCE [LARGE SCALE GENOMIC DNA]</scope>
    <source>
        <strain evidence="2 3">Opo-243</strain>
    </source>
</reference>
<dbReference type="EMBL" id="MZXW01000057">
    <property type="protein sequence ID" value="RXT33387.1"/>
    <property type="molecule type" value="Genomic_DNA"/>
</dbReference>
<evidence type="ECO:0000313" key="2">
    <source>
        <dbReference type="EMBL" id="RXT33387.1"/>
    </source>
</evidence>
<feature type="region of interest" description="Disordered" evidence="1">
    <location>
        <begin position="36"/>
        <end position="55"/>
    </location>
</feature>
<evidence type="ECO:0000256" key="1">
    <source>
        <dbReference type="SAM" id="MobiDB-lite"/>
    </source>
</evidence>
<organism evidence="2 3">
    <name type="scientific">Bradyrhizobium betae</name>
    <dbReference type="NCBI Taxonomy" id="244734"/>
    <lineage>
        <taxon>Bacteria</taxon>
        <taxon>Pseudomonadati</taxon>
        <taxon>Pseudomonadota</taxon>
        <taxon>Alphaproteobacteria</taxon>
        <taxon>Hyphomicrobiales</taxon>
        <taxon>Nitrobacteraceae</taxon>
        <taxon>Bradyrhizobium</taxon>
    </lineage>
</organism>
<gene>
    <name evidence="2" type="ORF">B5V03_40055</name>
</gene>
<dbReference type="Proteomes" id="UP000290819">
    <property type="component" value="Unassembled WGS sequence"/>
</dbReference>
<dbReference type="Pfam" id="PF03928">
    <property type="entry name" value="HbpS-like"/>
    <property type="match status" value="1"/>
</dbReference>
<accession>A0A4Q1UIF5</accession>
<keyword evidence="3" id="KW-1185">Reference proteome</keyword>
<dbReference type="Gene3D" id="3.30.450.150">
    <property type="entry name" value="Haem-degrading domain"/>
    <property type="match status" value="1"/>
</dbReference>
<proteinExistence type="predicted"/>
<protein>
    <submittedName>
        <fullName evidence="2">Uncharacterized protein</fullName>
    </submittedName>
</protein>